<feature type="transmembrane region" description="Helical" evidence="1">
    <location>
        <begin position="40"/>
        <end position="59"/>
    </location>
</feature>
<feature type="transmembrane region" description="Helical" evidence="1">
    <location>
        <begin position="230"/>
        <end position="250"/>
    </location>
</feature>
<proteinExistence type="predicted"/>
<feature type="transmembrane region" description="Helical" evidence="1">
    <location>
        <begin position="367"/>
        <end position="387"/>
    </location>
</feature>
<keyword evidence="1" id="KW-0812">Transmembrane</keyword>
<keyword evidence="3" id="KW-1185">Reference proteome</keyword>
<feature type="transmembrane region" description="Helical" evidence="1">
    <location>
        <begin position="167"/>
        <end position="186"/>
    </location>
</feature>
<reference evidence="2 3" key="1">
    <citation type="submission" date="2019-02" db="EMBL/GenBank/DDBJ databases">
        <title>Deep-cultivation of Planctomycetes and their phenomic and genomic characterization uncovers novel biology.</title>
        <authorList>
            <person name="Wiegand S."/>
            <person name="Jogler M."/>
            <person name="Boedeker C."/>
            <person name="Pinto D."/>
            <person name="Vollmers J."/>
            <person name="Rivas-Marin E."/>
            <person name="Kohn T."/>
            <person name="Peeters S.H."/>
            <person name="Heuer A."/>
            <person name="Rast P."/>
            <person name="Oberbeckmann S."/>
            <person name="Bunk B."/>
            <person name="Jeske O."/>
            <person name="Meyerdierks A."/>
            <person name="Storesund J.E."/>
            <person name="Kallscheuer N."/>
            <person name="Luecker S."/>
            <person name="Lage O.M."/>
            <person name="Pohl T."/>
            <person name="Merkel B.J."/>
            <person name="Hornburger P."/>
            <person name="Mueller R.-W."/>
            <person name="Bruemmer F."/>
            <person name="Labrenz M."/>
            <person name="Spormann A.M."/>
            <person name="Op Den Camp H."/>
            <person name="Overmann J."/>
            <person name="Amann R."/>
            <person name="Jetten M.S.M."/>
            <person name="Mascher T."/>
            <person name="Medema M.H."/>
            <person name="Devos D.P."/>
            <person name="Kaster A.-K."/>
            <person name="Ovreas L."/>
            <person name="Rohde M."/>
            <person name="Galperin M.Y."/>
            <person name="Jogler C."/>
        </authorList>
    </citation>
    <scope>NUCLEOTIDE SEQUENCE [LARGE SCALE GENOMIC DNA]</scope>
    <source>
        <strain evidence="2 3">Pla108</strain>
    </source>
</reference>
<feature type="transmembrane region" description="Helical" evidence="1">
    <location>
        <begin position="295"/>
        <end position="318"/>
    </location>
</feature>
<feature type="transmembrane region" description="Helical" evidence="1">
    <location>
        <begin position="262"/>
        <end position="283"/>
    </location>
</feature>
<feature type="transmembrane region" description="Helical" evidence="1">
    <location>
        <begin position="96"/>
        <end position="120"/>
    </location>
</feature>
<dbReference type="RefSeq" id="WP_146446402.1">
    <property type="nucleotide sequence ID" value="NZ_SJPR01000006.1"/>
</dbReference>
<feature type="transmembrane region" description="Helical" evidence="1">
    <location>
        <begin position="140"/>
        <end position="160"/>
    </location>
</feature>
<dbReference type="EMBL" id="SJPR01000006">
    <property type="protein sequence ID" value="TWT94862.1"/>
    <property type="molecule type" value="Genomic_DNA"/>
</dbReference>
<evidence type="ECO:0000313" key="2">
    <source>
        <dbReference type="EMBL" id="TWT94862.1"/>
    </source>
</evidence>
<evidence type="ECO:0000256" key="1">
    <source>
        <dbReference type="SAM" id="Phobius"/>
    </source>
</evidence>
<comment type="caution">
    <text evidence="2">The sequence shown here is derived from an EMBL/GenBank/DDBJ whole genome shotgun (WGS) entry which is preliminary data.</text>
</comment>
<evidence type="ECO:0000313" key="3">
    <source>
        <dbReference type="Proteomes" id="UP000317421"/>
    </source>
</evidence>
<dbReference type="AlphaFoldDB" id="A0A5C6A4J0"/>
<keyword evidence="1" id="KW-1133">Transmembrane helix</keyword>
<protein>
    <submittedName>
        <fullName evidence="2">Uncharacterized protein</fullName>
    </submittedName>
</protein>
<dbReference type="Proteomes" id="UP000317421">
    <property type="component" value="Unassembled WGS sequence"/>
</dbReference>
<gene>
    <name evidence="2" type="ORF">Pla108_37130</name>
</gene>
<sequence length="417" mass="45513">MISRDELRTALIGSAAALFLNGISWIVWLTSGDSDSGFDVFSMLSLLVVGAGMALLRLLRKHPVINVRYGQWLQGAPWRWPERLPFGRPEPGIADALVLILFVALSSINLTTSLLMAAAAYSATYFLLSTATALRHREPLLLGAIVVLAGLAIAGSAGWSRPTLWPFLMALFAGLLISIVSLKRLLTRFDTLDLSFSPMKRVATSDPAARTAGSPLRELLVTPPTSPPLFGWWAPSVTVLWLFACAQYACQGWMAWADRTDFGSLVLDGDAESMFQIFVYLAMRPEVSDPAAGTFNPLLFGLTVGFFVLLVVVGWTLFRRVHQHWPPMNPLGRIATGRLILPGYDYVFVGALTALVTYFAIAGMLIYAPLGLLAGGIALTVALQVFCRLTPSQAVWSHTGRHRILCLPSRPVRQTRS</sequence>
<feature type="transmembrane region" description="Helical" evidence="1">
    <location>
        <begin position="7"/>
        <end position="28"/>
    </location>
</feature>
<name>A0A5C6A4J0_9BACT</name>
<keyword evidence="1" id="KW-0472">Membrane</keyword>
<accession>A0A5C6A4J0</accession>
<feature type="transmembrane region" description="Helical" evidence="1">
    <location>
        <begin position="339"/>
        <end position="361"/>
    </location>
</feature>
<organism evidence="2 3">
    <name type="scientific">Botrimarina colliarenosi</name>
    <dbReference type="NCBI Taxonomy" id="2528001"/>
    <lineage>
        <taxon>Bacteria</taxon>
        <taxon>Pseudomonadati</taxon>
        <taxon>Planctomycetota</taxon>
        <taxon>Planctomycetia</taxon>
        <taxon>Pirellulales</taxon>
        <taxon>Lacipirellulaceae</taxon>
        <taxon>Botrimarina</taxon>
    </lineage>
</organism>